<evidence type="ECO:0000313" key="1">
    <source>
        <dbReference type="EMBL" id="CAA9562195.1"/>
    </source>
</evidence>
<reference evidence="1" key="1">
    <citation type="submission" date="2020-02" db="EMBL/GenBank/DDBJ databases">
        <authorList>
            <person name="Meier V. D."/>
        </authorList>
    </citation>
    <scope>NUCLEOTIDE SEQUENCE</scope>
    <source>
        <strain evidence="1">AVDCRST_MAG19</strain>
    </source>
</reference>
<organism evidence="1">
    <name type="scientific">uncultured Thermomicrobiales bacterium</name>
    <dbReference type="NCBI Taxonomy" id="1645740"/>
    <lineage>
        <taxon>Bacteria</taxon>
        <taxon>Pseudomonadati</taxon>
        <taxon>Thermomicrobiota</taxon>
        <taxon>Thermomicrobia</taxon>
        <taxon>Thermomicrobiales</taxon>
        <taxon>environmental samples</taxon>
    </lineage>
</organism>
<gene>
    <name evidence="1" type="ORF">AVDCRST_MAG19-1902</name>
</gene>
<dbReference type="EMBL" id="CADCWL010000083">
    <property type="protein sequence ID" value="CAA9562195.1"/>
    <property type="molecule type" value="Genomic_DNA"/>
</dbReference>
<name>A0A6J4UX02_9BACT</name>
<protein>
    <submittedName>
        <fullName evidence="1">Transcriptional regulator</fullName>
    </submittedName>
</protein>
<accession>A0A6J4UX02</accession>
<dbReference type="AlphaFoldDB" id="A0A6J4UX02"/>
<dbReference type="SUPFAM" id="SSF110849">
    <property type="entry name" value="ParB/Sulfiredoxin"/>
    <property type="match status" value="1"/>
</dbReference>
<sequence length="347" mass="40027">MKDLITTRQVTDDFASARRKAFLYDILASLGGRPHDLVPYHELRRRVSPEREGYRGQRAVPIGQIVGSMDRSRDFNREFLPRRRHSAGRWQSVDRAHYQGRELPPVELYRIGDVYFVKDGHHRVSVARERGQELIDAEVIEGHIRAPLFATMRPEALLLQAEYAEFLHRSDLDRLRPDHDVRPTALGRYDEIWEHIEGHRRWLEEEFECRPVDTREAVERWYDRVYLPIVTVARERGVMDGFPDLTEADVYLWAMRYREELYDQYRRTREPWAGATEHVEAMQARLGPRARLAAGLDRLRRPLAALVTRHRATENPAPAADTAVALPSPIPAPLATPAATTGAAPVP</sequence>
<dbReference type="InterPro" id="IPR036086">
    <property type="entry name" value="ParB/Sulfiredoxin_sf"/>
</dbReference>
<proteinExistence type="predicted"/>